<evidence type="ECO:0000256" key="2">
    <source>
        <dbReference type="ARBA" id="ARBA00010663"/>
    </source>
</evidence>
<dbReference type="Gene3D" id="1.20.1070.10">
    <property type="entry name" value="Rhodopsin 7-helix transmembrane proteins"/>
    <property type="match status" value="1"/>
</dbReference>
<evidence type="ECO:0000256" key="4">
    <source>
        <dbReference type="ARBA" id="ARBA00022989"/>
    </source>
</evidence>
<keyword evidence="4 11" id="KW-1133">Transmembrane helix</keyword>
<dbReference type="SUPFAM" id="SSF81321">
    <property type="entry name" value="Family A G protein-coupled receptor-like"/>
    <property type="match status" value="1"/>
</dbReference>
<evidence type="ECO:0000259" key="12">
    <source>
        <dbReference type="PROSITE" id="PS50262"/>
    </source>
</evidence>
<feature type="transmembrane region" description="Helical" evidence="11">
    <location>
        <begin position="123"/>
        <end position="145"/>
    </location>
</feature>
<dbReference type="GO" id="GO:0007601">
    <property type="term" value="P:visual perception"/>
    <property type="evidence" value="ECO:0007669"/>
    <property type="project" value="UniProtKB-KW"/>
</dbReference>
<evidence type="ECO:0000256" key="8">
    <source>
        <dbReference type="ARBA" id="ARBA00023224"/>
    </source>
</evidence>
<feature type="transmembrane region" description="Helical" evidence="11">
    <location>
        <begin position="6"/>
        <end position="25"/>
    </location>
</feature>
<sequence>MLGIFYIFFMCASLVGNGVVIWIFSRAKSLRTPSNMLVINLAIFDFIMMLKTPVFIINSFNEGPVWGKFGCDIFGLMGAYAGVGGAVTNAAIAYDRYRRVIIINVVKTIAKPFEGRLTRSETLLYIGGIWVYATPWAILPLLGIWGRFVPVNLPLRPSFKNVPTLVLKKGTMSPNVSTAQNILFFSIENGQVQFPSSPPPSSFKWGKKYAILANLERL</sequence>
<name>A0A5N5TL28_9CRUS</name>
<dbReference type="InterPro" id="IPR050125">
    <property type="entry name" value="GPCR_opsins"/>
</dbReference>
<keyword evidence="8 10" id="KW-0807">Transducer</keyword>
<dbReference type="Proteomes" id="UP000326759">
    <property type="component" value="Unassembled WGS sequence"/>
</dbReference>
<dbReference type="PANTHER" id="PTHR24240">
    <property type="entry name" value="OPSIN"/>
    <property type="match status" value="1"/>
</dbReference>
<dbReference type="InterPro" id="IPR017452">
    <property type="entry name" value="GPCR_Rhodpsn_7TM"/>
</dbReference>
<dbReference type="GO" id="GO:0004930">
    <property type="term" value="F:G protein-coupled receptor activity"/>
    <property type="evidence" value="ECO:0007669"/>
    <property type="project" value="UniProtKB-KW"/>
</dbReference>
<comment type="subcellular location">
    <subcellularLocation>
        <location evidence="1">Membrane</location>
        <topology evidence="1">Multi-pass membrane protein</topology>
    </subcellularLocation>
</comment>
<dbReference type="InterPro" id="IPR000276">
    <property type="entry name" value="GPCR_Rhodpsn"/>
</dbReference>
<keyword evidence="9" id="KW-0844">Vision</keyword>
<keyword evidence="6 11" id="KW-0472">Membrane</keyword>
<evidence type="ECO:0000313" key="13">
    <source>
        <dbReference type="EMBL" id="KAB7506870.1"/>
    </source>
</evidence>
<evidence type="ECO:0000256" key="9">
    <source>
        <dbReference type="ARBA" id="ARBA00023305"/>
    </source>
</evidence>
<evidence type="ECO:0000256" key="7">
    <source>
        <dbReference type="ARBA" id="ARBA00023170"/>
    </source>
</evidence>
<keyword evidence="7 10" id="KW-0675">Receptor</keyword>
<feature type="transmembrane region" description="Helical" evidence="11">
    <location>
        <begin position="37"/>
        <end position="61"/>
    </location>
</feature>
<keyword evidence="9" id="KW-0716">Sensory transduction</keyword>
<dbReference type="GO" id="GO:0016020">
    <property type="term" value="C:membrane"/>
    <property type="evidence" value="ECO:0007669"/>
    <property type="project" value="UniProtKB-SubCell"/>
</dbReference>
<organism evidence="13 14">
    <name type="scientific">Armadillidium nasatum</name>
    <dbReference type="NCBI Taxonomy" id="96803"/>
    <lineage>
        <taxon>Eukaryota</taxon>
        <taxon>Metazoa</taxon>
        <taxon>Ecdysozoa</taxon>
        <taxon>Arthropoda</taxon>
        <taxon>Crustacea</taxon>
        <taxon>Multicrustacea</taxon>
        <taxon>Malacostraca</taxon>
        <taxon>Eumalacostraca</taxon>
        <taxon>Peracarida</taxon>
        <taxon>Isopoda</taxon>
        <taxon>Oniscidea</taxon>
        <taxon>Crinocheta</taxon>
        <taxon>Armadillidiidae</taxon>
        <taxon>Armadillidium</taxon>
    </lineage>
</organism>
<protein>
    <submittedName>
        <fullName evidence="13">Opsin, ultraviolet-sensitive</fullName>
    </submittedName>
</protein>
<comment type="similarity">
    <text evidence="2 10">Belongs to the G-protein coupled receptor 1 family.</text>
</comment>
<reference evidence="13 14" key="1">
    <citation type="journal article" date="2019" name="PLoS Biol.">
        <title>Sex chromosomes control vertical transmission of feminizing Wolbachia symbionts in an isopod.</title>
        <authorList>
            <person name="Becking T."/>
            <person name="Chebbi M.A."/>
            <person name="Giraud I."/>
            <person name="Moumen B."/>
            <person name="Laverre T."/>
            <person name="Caubet Y."/>
            <person name="Peccoud J."/>
            <person name="Gilbert C."/>
            <person name="Cordaux R."/>
        </authorList>
    </citation>
    <scope>NUCLEOTIDE SEQUENCE [LARGE SCALE GENOMIC DNA]</scope>
    <source>
        <strain evidence="13">ANa2</strain>
        <tissue evidence="13">Whole body excluding digestive tract and cuticle</tissue>
    </source>
</reference>
<evidence type="ECO:0000256" key="5">
    <source>
        <dbReference type="ARBA" id="ARBA00023040"/>
    </source>
</evidence>
<comment type="caution">
    <text evidence="13">The sequence shown here is derived from an EMBL/GenBank/DDBJ whole genome shotgun (WGS) entry which is preliminary data.</text>
</comment>
<dbReference type="PROSITE" id="PS50262">
    <property type="entry name" value="G_PROTEIN_RECEP_F1_2"/>
    <property type="match status" value="1"/>
</dbReference>
<dbReference type="OrthoDB" id="2105199at2759"/>
<evidence type="ECO:0000256" key="10">
    <source>
        <dbReference type="RuleBase" id="RU000688"/>
    </source>
</evidence>
<evidence type="ECO:0000256" key="6">
    <source>
        <dbReference type="ARBA" id="ARBA00023136"/>
    </source>
</evidence>
<proteinExistence type="inferred from homology"/>
<keyword evidence="5 10" id="KW-0297">G-protein coupled receptor</keyword>
<evidence type="ECO:0000256" key="11">
    <source>
        <dbReference type="SAM" id="Phobius"/>
    </source>
</evidence>
<keyword evidence="3 10" id="KW-0812">Transmembrane</keyword>
<gene>
    <name evidence="13" type="primary">UVOP</name>
    <name evidence="13" type="ORF">Anas_08516</name>
</gene>
<dbReference type="EMBL" id="SEYY01000602">
    <property type="protein sequence ID" value="KAB7506870.1"/>
    <property type="molecule type" value="Genomic_DNA"/>
</dbReference>
<evidence type="ECO:0000256" key="1">
    <source>
        <dbReference type="ARBA" id="ARBA00004141"/>
    </source>
</evidence>
<feature type="domain" description="G-protein coupled receptors family 1 profile" evidence="12">
    <location>
        <begin position="16"/>
        <end position="142"/>
    </location>
</feature>
<evidence type="ECO:0000256" key="3">
    <source>
        <dbReference type="ARBA" id="ARBA00022692"/>
    </source>
</evidence>
<feature type="transmembrane region" description="Helical" evidence="11">
    <location>
        <begin position="73"/>
        <end position="94"/>
    </location>
</feature>
<dbReference type="AlphaFoldDB" id="A0A5N5TL28"/>
<dbReference type="PROSITE" id="PS00237">
    <property type="entry name" value="G_PROTEIN_RECEP_F1_1"/>
    <property type="match status" value="1"/>
</dbReference>
<dbReference type="Pfam" id="PF00001">
    <property type="entry name" value="7tm_1"/>
    <property type="match status" value="1"/>
</dbReference>
<dbReference type="PRINTS" id="PR00237">
    <property type="entry name" value="GPCRRHODOPSN"/>
</dbReference>
<accession>A0A5N5TL28</accession>
<evidence type="ECO:0000313" key="14">
    <source>
        <dbReference type="Proteomes" id="UP000326759"/>
    </source>
</evidence>
<keyword evidence="14" id="KW-1185">Reference proteome</keyword>